<reference evidence="10" key="1">
    <citation type="submission" date="2011-01" db="EMBL/GenBank/DDBJ databases">
        <title>Complete sequence of chromosome of Thermovibrio ammonificans HB-1.</title>
        <authorList>
            <consortium name="US DOE Joint Genome Institute"/>
            <person name="Lucas S."/>
            <person name="Copeland A."/>
            <person name="Lapidus A."/>
            <person name="Cheng J.-F."/>
            <person name="Goodwin L."/>
            <person name="Pitluck S."/>
            <person name="Davenport K."/>
            <person name="Detter J.C."/>
            <person name="Han C."/>
            <person name="Tapia R."/>
            <person name="Land M."/>
            <person name="Hauser L."/>
            <person name="Kyrpides N."/>
            <person name="Ivanova N."/>
            <person name="Ovchinnikova G."/>
            <person name="Vetriani C."/>
            <person name="Woyke T."/>
        </authorList>
    </citation>
    <scope>NUCLEOTIDE SEQUENCE [LARGE SCALE GENOMIC DNA]</scope>
    <source>
        <strain evidence="10">HB-1</strain>
    </source>
</reference>
<evidence type="ECO:0000256" key="6">
    <source>
        <dbReference type="ARBA" id="ARBA00023027"/>
    </source>
</evidence>
<keyword evidence="7" id="KW-1003">Cell membrane</keyword>
<evidence type="ECO:0000256" key="4">
    <source>
        <dbReference type="ARBA" id="ARBA00022448"/>
    </source>
</evidence>
<keyword evidence="7" id="KW-0874">Quinone</keyword>
<comment type="function">
    <text evidence="1 7">NDH-1 shuttles electrons from NADH, via FMN and iron-sulfur (Fe-S) centers, to quinones in the respiratory chain. The immediate electron acceptor for the enzyme in this species is believed to be ubiquinone. Couples the redox reaction to proton translocation (for every two electrons transferred, four hydrogen ions are translocated across the cytoplasmic membrane), and thus conserves the redox energy in a proton gradient.</text>
</comment>
<dbReference type="PANTHER" id="PTHR11993">
    <property type="entry name" value="NADH-UBIQUINONE OXIDOREDUCTASE 49 KDA SUBUNIT"/>
    <property type="match status" value="1"/>
</dbReference>
<keyword evidence="7" id="KW-0830">Ubiquinone</keyword>
<dbReference type="InterPro" id="IPR014029">
    <property type="entry name" value="NADH_UbQ_OxRdtase_49kDa_CS"/>
</dbReference>
<dbReference type="Gene3D" id="1.10.645.10">
    <property type="entry name" value="Cytochrome-c3 Hydrogenase, chain B"/>
    <property type="match status" value="1"/>
</dbReference>
<evidence type="ECO:0000313" key="10">
    <source>
        <dbReference type="EMBL" id="ADU96701.1"/>
    </source>
</evidence>
<name>E8T6B7_THEA1</name>
<evidence type="ECO:0000256" key="7">
    <source>
        <dbReference type="HAMAP-Rule" id="MF_01358"/>
    </source>
</evidence>
<keyword evidence="10" id="KW-0560">Oxidoreductase</keyword>
<dbReference type="AlphaFoldDB" id="E8T6B7"/>
<dbReference type="RefSeq" id="WP_013537487.1">
    <property type="nucleotide sequence ID" value="NC_014926.1"/>
</dbReference>
<feature type="domain" description="NADH-quinone oxidoreductase subunit D" evidence="9">
    <location>
        <begin position="125"/>
        <end position="394"/>
    </location>
</feature>
<comment type="subcellular location">
    <subcellularLocation>
        <location evidence="7">Cell inner membrane</location>
        <topology evidence="7">Peripheral membrane protein</topology>
        <orientation evidence="7">Cytoplasmic side</orientation>
    </subcellularLocation>
    <subcellularLocation>
        <location evidence="2">Cell membrane</location>
        <topology evidence="2">Peripheral membrane protein</topology>
    </subcellularLocation>
</comment>
<evidence type="ECO:0000313" key="11">
    <source>
        <dbReference type="Proteomes" id="UP000006362"/>
    </source>
</evidence>
<dbReference type="KEGG" id="tam:Theam_0734"/>
<accession>E8T6B7</accession>
<comment type="subunit">
    <text evidence="7">NDH-1 is composed of 14 different subunits. Subunits NuoB, C, D, E, F, and G constitute the peripheral sector of the complex.</text>
</comment>
<evidence type="ECO:0000256" key="3">
    <source>
        <dbReference type="ARBA" id="ARBA00005769"/>
    </source>
</evidence>
<keyword evidence="5 7" id="KW-1278">Translocase</keyword>
<keyword evidence="11" id="KW-1185">Reference proteome</keyword>
<evidence type="ECO:0000256" key="1">
    <source>
        <dbReference type="ARBA" id="ARBA00002378"/>
    </source>
</evidence>
<comment type="similarity">
    <text evidence="3 7 8">Belongs to the complex I 49 kDa subunit family.</text>
</comment>
<dbReference type="GO" id="GO:0050136">
    <property type="term" value="F:NADH dehydrogenase (quinone) (non-electrogenic) activity"/>
    <property type="evidence" value="ECO:0007669"/>
    <property type="project" value="UniProtKB-UniRule"/>
</dbReference>
<proteinExistence type="inferred from homology"/>
<dbReference type="PANTHER" id="PTHR11993:SF10">
    <property type="entry name" value="NADH DEHYDROGENASE [UBIQUINONE] IRON-SULFUR PROTEIN 2, MITOCHONDRIAL"/>
    <property type="match status" value="1"/>
</dbReference>
<dbReference type="Pfam" id="PF00346">
    <property type="entry name" value="Complex1_49kDa"/>
    <property type="match status" value="1"/>
</dbReference>
<comment type="catalytic activity">
    <reaction evidence="7">
        <text>a quinone + NADH + 5 H(+)(in) = a quinol + NAD(+) + 4 H(+)(out)</text>
        <dbReference type="Rhea" id="RHEA:57888"/>
        <dbReference type="ChEBI" id="CHEBI:15378"/>
        <dbReference type="ChEBI" id="CHEBI:24646"/>
        <dbReference type="ChEBI" id="CHEBI:57540"/>
        <dbReference type="ChEBI" id="CHEBI:57945"/>
        <dbReference type="ChEBI" id="CHEBI:132124"/>
    </reaction>
</comment>
<dbReference type="InterPro" id="IPR001135">
    <property type="entry name" value="NADH_Q_OxRdtase_suD"/>
</dbReference>
<dbReference type="HAMAP" id="MF_01358">
    <property type="entry name" value="NDH1_NuoD"/>
    <property type="match status" value="1"/>
</dbReference>
<dbReference type="EC" id="7.1.1.-" evidence="7"/>
<protein>
    <recommendedName>
        <fullName evidence="7">NADH-quinone oxidoreductase subunit D</fullName>
        <ecNumber evidence="7">7.1.1.-</ecNumber>
    </recommendedName>
    <alternativeName>
        <fullName evidence="7">NADH dehydrogenase I subunit D</fullName>
    </alternativeName>
    <alternativeName>
        <fullName evidence="7">NDH-1 subunit D</fullName>
    </alternativeName>
</protein>
<dbReference type="HOGENOM" id="CLU_015134_1_2_0"/>
<sequence length="394" mass="44799">MAERERADLILNMGPQHPSTHGVLRLILELQGEKIVGADTVIGYVHRGVEKLAEHRKYMQILPVFDRVDYVSANTNELGFVLAVEKLLGIEDKVPERAQFLRVIMAELTRISSHLIWLGTHALELGAMSVFLYAFREREKILDLFEEIAGGRLHTGYMRIGGVAYDTTPRFLEELQEFLELFPSKVDEYETLLTENRIWLSRTKGVGVIDKETAVNWGITGPTLRAAGSDYDVRKYYPYCVYDRLDFKVPVYHAGDVYDRYRVRMDEMRESVKIIKQCLEKMPEGPVQIEDPTVILPPKEEVYNTMVGLIQHFELVIHGIAPPKGEVYAAVEGPRGELGYYIVSDGTNKPYRLRIRPPSLINIAILPELLKGHYVADVISIIGSLDPLMGEVDR</sequence>
<dbReference type="SUPFAM" id="SSF56762">
    <property type="entry name" value="HydB/Nqo4-like"/>
    <property type="match status" value="1"/>
</dbReference>
<dbReference type="GO" id="GO:0048038">
    <property type="term" value="F:quinone binding"/>
    <property type="evidence" value="ECO:0007669"/>
    <property type="project" value="UniProtKB-KW"/>
</dbReference>
<evidence type="ECO:0000259" key="9">
    <source>
        <dbReference type="Pfam" id="PF00346"/>
    </source>
</evidence>
<dbReference type="STRING" id="648996.Theam_0734"/>
<dbReference type="InterPro" id="IPR022885">
    <property type="entry name" value="NDH1_su_D/H"/>
</dbReference>
<gene>
    <name evidence="7" type="primary">nuoD</name>
    <name evidence="10" type="ordered locus">Theam_0734</name>
</gene>
<dbReference type="PROSITE" id="PS00535">
    <property type="entry name" value="COMPLEX1_49K"/>
    <property type="match status" value="1"/>
</dbReference>
<dbReference type="OrthoDB" id="9801496at2"/>
<keyword evidence="7" id="KW-0472">Membrane</keyword>
<evidence type="ECO:0000256" key="2">
    <source>
        <dbReference type="ARBA" id="ARBA00004202"/>
    </source>
</evidence>
<organism evidence="10 11">
    <name type="scientific">Thermovibrio ammonificans (strain DSM 15698 / JCM 12110 / HB-1)</name>
    <dbReference type="NCBI Taxonomy" id="648996"/>
    <lineage>
        <taxon>Bacteria</taxon>
        <taxon>Pseudomonadati</taxon>
        <taxon>Aquificota</taxon>
        <taxon>Aquificia</taxon>
        <taxon>Desulfurobacteriales</taxon>
        <taxon>Desulfurobacteriaceae</taxon>
        <taxon>Thermovibrio</taxon>
    </lineage>
</organism>
<dbReference type="GO" id="GO:0051287">
    <property type="term" value="F:NAD binding"/>
    <property type="evidence" value="ECO:0007669"/>
    <property type="project" value="InterPro"/>
</dbReference>
<dbReference type="NCBIfam" id="TIGR01962">
    <property type="entry name" value="NuoD"/>
    <property type="match status" value="1"/>
</dbReference>
<dbReference type="NCBIfam" id="NF004739">
    <property type="entry name" value="PRK06075.1"/>
    <property type="match status" value="1"/>
</dbReference>
<keyword evidence="4 7" id="KW-0813">Transport</keyword>
<dbReference type="EMBL" id="CP002444">
    <property type="protein sequence ID" value="ADU96701.1"/>
    <property type="molecule type" value="Genomic_DNA"/>
</dbReference>
<keyword evidence="6 7" id="KW-0520">NAD</keyword>
<keyword evidence="7" id="KW-0997">Cell inner membrane</keyword>
<dbReference type="eggNOG" id="COG0649">
    <property type="taxonomic scope" value="Bacteria"/>
</dbReference>
<dbReference type="InterPro" id="IPR029014">
    <property type="entry name" value="NiFe-Hase_large"/>
</dbReference>
<evidence type="ECO:0000256" key="8">
    <source>
        <dbReference type="RuleBase" id="RU003685"/>
    </source>
</evidence>
<dbReference type="Proteomes" id="UP000006362">
    <property type="component" value="Chromosome"/>
</dbReference>
<evidence type="ECO:0000256" key="5">
    <source>
        <dbReference type="ARBA" id="ARBA00022967"/>
    </source>
</evidence>
<dbReference type="GO" id="GO:0005886">
    <property type="term" value="C:plasma membrane"/>
    <property type="evidence" value="ECO:0007669"/>
    <property type="project" value="UniProtKB-SubCell"/>
</dbReference>